<accession>A0A0D0TP66</accession>
<dbReference type="Pfam" id="PF24223">
    <property type="entry name" value="MrpH_C"/>
    <property type="match status" value="1"/>
</dbReference>
<dbReference type="PATRIC" id="fig|294.125.peg.1019"/>
<dbReference type="AlphaFoldDB" id="A0A0D0TP66"/>
<dbReference type="InterPro" id="IPR057010">
    <property type="entry name" value="MrpH_C"/>
</dbReference>
<sequence length="297" mass="30324">MSNQVRPCGTPKITPSFPKGAGRAAGPSTFRDFTIVVGLALLSAAAIADPGMRYSEAIYDRVGVGSVKLTWSGTANAGDLSRQPCFGLASCVVRTGISSEVVGPGGVPSWLGGGFSPAYEPVPPPPLPTTATMQDGVDAWIRSNGSSGTFTQRNTYGTWTFCLGMGINANGLLTPIPGTCITSTTAPPSCTTGTATLELDHGLVAMDDAHGKQTEESAIINCTGAATVQFRKSEGDGAIALKPNLDANLTVNDLPLRTSISMVGGSNTVRVASTLSARGGLTAGPFNGATTLIMDIL</sequence>
<evidence type="ECO:0000256" key="1">
    <source>
        <dbReference type="SAM" id="MobiDB-lite"/>
    </source>
</evidence>
<dbReference type="GO" id="GO:0009289">
    <property type="term" value="C:pilus"/>
    <property type="evidence" value="ECO:0007669"/>
    <property type="project" value="InterPro"/>
</dbReference>
<dbReference type="GO" id="GO:0007155">
    <property type="term" value="P:cell adhesion"/>
    <property type="evidence" value="ECO:0007669"/>
    <property type="project" value="InterPro"/>
</dbReference>
<feature type="domain" description="Fimbrial adhesin MrpH C-terminal" evidence="2">
    <location>
        <begin position="190"/>
        <end position="295"/>
    </location>
</feature>
<reference evidence="3 4" key="1">
    <citation type="submission" date="2015-01" db="EMBL/GenBank/DDBJ databases">
        <title>Genome sequence of the beneficial rhizobacterium Pseudomonas fluorescens 2-79.</title>
        <authorList>
            <person name="Thuermer A."/>
            <person name="Daniel R."/>
        </authorList>
    </citation>
    <scope>NUCLEOTIDE SEQUENCE [LARGE SCALE GENOMIC DNA]</scope>
    <source>
        <strain evidence="3 4">2-79</strain>
    </source>
</reference>
<evidence type="ECO:0000259" key="2">
    <source>
        <dbReference type="Pfam" id="PF24223"/>
    </source>
</evidence>
<dbReference type="Gene3D" id="2.60.40.1090">
    <property type="entry name" value="Fimbrial-type adhesion domain"/>
    <property type="match status" value="1"/>
</dbReference>
<dbReference type="RefSeq" id="WP_419178664.1">
    <property type="nucleotide sequence ID" value="NZ_JXCQ01000006.1"/>
</dbReference>
<gene>
    <name evidence="3" type="ORF">PFLU3_09900</name>
</gene>
<dbReference type="InterPro" id="IPR036937">
    <property type="entry name" value="Adhesion_dom_fimbrial_sf"/>
</dbReference>
<name>A0A0D0TP66_PSEFL</name>
<evidence type="ECO:0000313" key="3">
    <source>
        <dbReference type="EMBL" id="KIR23639.1"/>
    </source>
</evidence>
<organism evidence="3 4">
    <name type="scientific">Pseudomonas fluorescens</name>
    <dbReference type="NCBI Taxonomy" id="294"/>
    <lineage>
        <taxon>Bacteria</taxon>
        <taxon>Pseudomonadati</taxon>
        <taxon>Pseudomonadota</taxon>
        <taxon>Gammaproteobacteria</taxon>
        <taxon>Pseudomonadales</taxon>
        <taxon>Pseudomonadaceae</taxon>
        <taxon>Pseudomonas</taxon>
    </lineage>
</organism>
<evidence type="ECO:0000313" key="4">
    <source>
        <dbReference type="Proteomes" id="UP000032210"/>
    </source>
</evidence>
<protein>
    <recommendedName>
        <fullName evidence="2">Fimbrial adhesin MrpH C-terminal domain-containing protein</fullName>
    </recommendedName>
</protein>
<dbReference type="EMBL" id="JXCQ01000006">
    <property type="protein sequence ID" value="KIR23639.1"/>
    <property type="molecule type" value="Genomic_DNA"/>
</dbReference>
<feature type="region of interest" description="Disordered" evidence="1">
    <location>
        <begin position="1"/>
        <end position="24"/>
    </location>
</feature>
<comment type="caution">
    <text evidence="3">The sequence shown here is derived from an EMBL/GenBank/DDBJ whole genome shotgun (WGS) entry which is preliminary data.</text>
</comment>
<dbReference type="Proteomes" id="UP000032210">
    <property type="component" value="Unassembled WGS sequence"/>
</dbReference>
<proteinExistence type="predicted"/>